<evidence type="ECO:0000313" key="4">
    <source>
        <dbReference type="Proteomes" id="UP001454036"/>
    </source>
</evidence>
<protein>
    <recommendedName>
        <fullName evidence="5">Transmembrane protein</fullName>
    </recommendedName>
</protein>
<feature type="compositionally biased region" description="Basic residues" evidence="1">
    <location>
        <begin position="135"/>
        <end position="145"/>
    </location>
</feature>
<evidence type="ECO:0000256" key="2">
    <source>
        <dbReference type="SAM" id="Phobius"/>
    </source>
</evidence>
<reference evidence="3 4" key="1">
    <citation type="submission" date="2024-01" db="EMBL/GenBank/DDBJ databases">
        <title>The complete chloroplast genome sequence of Lithospermum erythrorhizon: insights into the phylogenetic relationship among Boraginaceae species and the maternal lineages of purple gromwells.</title>
        <authorList>
            <person name="Okada T."/>
            <person name="Watanabe K."/>
        </authorList>
    </citation>
    <scope>NUCLEOTIDE SEQUENCE [LARGE SCALE GENOMIC DNA]</scope>
</reference>
<feature type="transmembrane region" description="Helical" evidence="2">
    <location>
        <begin position="91"/>
        <end position="115"/>
    </location>
</feature>
<accession>A0AAV3QYA1</accession>
<organism evidence="3 4">
    <name type="scientific">Lithospermum erythrorhizon</name>
    <name type="common">Purple gromwell</name>
    <name type="synonym">Lithospermum officinale var. erythrorhizon</name>
    <dbReference type="NCBI Taxonomy" id="34254"/>
    <lineage>
        <taxon>Eukaryota</taxon>
        <taxon>Viridiplantae</taxon>
        <taxon>Streptophyta</taxon>
        <taxon>Embryophyta</taxon>
        <taxon>Tracheophyta</taxon>
        <taxon>Spermatophyta</taxon>
        <taxon>Magnoliopsida</taxon>
        <taxon>eudicotyledons</taxon>
        <taxon>Gunneridae</taxon>
        <taxon>Pentapetalae</taxon>
        <taxon>asterids</taxon>
        <taxon>lamiids</taxon>
        <taxon>Boraginales</taxon>
        <taxon>Boraginaceae</taxon>
        <taxon>Boraginoideae</taxon>
        <taxon>Lithospermeae</taxon>
        <taxon>Lithospermum</taxon>
    </lineage>
</organism>
<evidence type="ECO:0000313" key="3">
    <source>
        <dbReference type="EMBL" id="GAA0168281.1"/>
    </source>
</evidence>
<sequence length="164" mass="18267">MAATFFPISSLIHTPKSLHLHLPPHTSLSNISRIHGLSSALSLKETFQHHKVERRWRLFATPENFMLSDANAAVQDTQQIVSSPDNGVNTIVSSLLIVAFIGLSILTIGVIYIAVTDFLQKRESEKFEKQEAAKKKSGTKGKVRVRRDGPRGFGQKVELDDFDD</sequence>
<proteinExistence type="predicted"/>
<dbReference type="Proteomes" id="UP001454036">
    <property type="component" value="Unassembled WGS sequence"/>
</dbReference>
<dbReference type="EMBL" id="BAABME010006407">
    <property type="protein sequence ID" value="GAA0168281.1"/>
    <property type="molecule type" value="Genomic_DNA"/>
</dbReference>
<keyword evidence="2" id="KW-0472">Membrane</keyword>
<keyword evidence="4" id="KW-1185">Reference proteome</keyword>
<keyword evidence="2" id="KW-1133">Transmembrane helix</keyword>
<dbReference type="AlphaFoldDB" id="A0AAV3QYA1"/>
<name>A0AAV3QYA1_LITER</name>
<dbReference type="PANTHER" id="PTHR36735">
    <property type="entry name" value="TRANSMEMBRANE PROTEIN"/>
    <property type="match status" value="1"/>
</dbReference>
<dbReference type="GO" id="GO:0009535">
    <property type="term" value="C:chloroplast thylakoid membrane"/>
    <property type="evidence" value="ECO:0007669"/>
    <property type="project" value="TreeGrafter"/>
</dbReference>
<dbReference type="PANTHER" id="PTHR36735:SF1">
    <property type="entry name" value="TRANSMEMBRANE PROTEIN"/>
    <property type="match status" value="1"/>
</dbReference>
<keyword evidence="2" id="KW-0812">Transmembrane</keyword>
<feature type="region of interest" description="Disordered" evidence="1">
    <location>
        <begin position="128"/>
        <end position="164"/>
    </location>
</feature>
<comment type="caution">
    <text evidence="3">The sequence shown here is derived from an EMBL/GenBank/DDBJ whole genome shotgun (WGS) entry which is preliminary data.</text>
</comment>
<evidence type="ECO:0008006" key="5">
    <source>
        <dbReference type="Google" id="ProtNLM"/>
    </source>
</evidence>
<evidence type="ECO:0000256" key="1">
    <source>
        <dbReference type="SAM" id="MobiDB-lite"/>
    </source>
</evidence>
<gene>
    <name evidence="3" type="ORF">LIER_23031</name>
</gene>